<feature type="region of interest" description="Disordered" evidence="1">
    <location>
        <begin position="108"/>
        <end position="169"/>
    </location>
</feature>
<feature type="compositionally biased region" description="Basic residues" evidence="1">
    <location>
        <begin position="135"/>
        <end position="146"/>
    </location>
</feature>
<reference evidence="2 3" key="1">
    <citation type="submission" date="2018-05" db="EMBL/GenBank/DDBJ databases">
        <title>Streptomyces venezuelae.</title>
        <authorList>
            <person name="Kim W."/>
            <person name="Lee N."/>
            <person name="Cho B.-K."/>
        </authorList>
    </citation>
    <scope>NUCLEOTIDE SEQUENCE [LARGE SCALE GENOMIC DNA]</scope>
    <source>
        <strain evidence="2 3">ATCC 21782</strain>
    </source>
</reference>
<gene>
    <name evidence="2" type="ORF">DEJ50_11965</name>
</gene>
<organism evidence="2 3">
    <name type="scientific">Streptomyces venezuelae</name>
    <dbReference type="NCBI Taxonomy" id="54571"/>
    <lineage>
        <taxon>Bacteria</taxon>
        <taxon>Bacillati</taxon>
        <taxon>Actinomycetota</taxon>
        <taxon>Actinomycetes</taxon>
        <taxon>Kitasatosporales</taxon>
        <taxon>Streptomycetaceae</taxon>
        <taxon>Streptomyces</taxon>
    </lineage>
</organism>
<name>A0A5P2CZV2_STRVZ</name>
<evidence type="ECO:0000313" key="2">
    <source>
        <dbReference type="EMBL" id="QES48426.1"/>
    </source>
</evidence>
<protein>
    <submittedName>
        <fullName evidence="2">Uncharacterized protein</fullName>
    </submittedName>
</protein>
<dbReference type="EMBL" id="CP029190">
    <property type="protein sequence ID" value="QES48426.1"/>
    <property type="molecule type" value="Genomic_DNA"/>
</dbReference>
<feature type="compositionally biased region" description="Low complexity" evidence="1">
    <location>
        <begin position="147"/>
        <end position="156"/>
    </location>
</feature>
<sequence length="271" mass="29356">MLPQELKTWESLSPAQRALATALQETLKQTDCSQTRIAEAARMRKGTLSTHLTGSRVPTAPLLKDFYLAVKAETDASGKPLPYTIDQLMTLRDKADVRHCRCCTEGRGSSAHVNAEVQQTDSQAPASPQSGAGQRRMHRARRKRAMARQSAAAVASPPAPVPSVEGDRRPKTEHAAVAAWTELETVTHHLSEGNTRDAGILLWQAGRSSAAEHVLEAVASCRQAGLHEAAEAVLMSVSERVDRQAVLNITAVLHEAGRYEDVRYLLSASAQ</sequence>
<feature type="compositionally biased region" description="Polar residues" evidence="1">
    <location>
        <begin position="116"/>
        <end position="130"/>
    </location>
</feature>
<dbReference type="AlphaFoldDB" id="A0A5P2CZV2"/>
<proteinExistence type="predicted"/>
<dbReference type="Proteomes" id="UP000325211">
    <property type="component" value="Chromosome"/>
</dbReference>
<accession>A0A5P2CZV2</accession>
<evidence type="ECO:0000313" key="3">
    <source>
        <dbReference type="Proteomes" id="UP000325211"/>
    </source>
</evidence>
<evidence type="ECO:0000256" key="1">
    <source>
        <dbReference type="SAM" id="MobiDB-lite"/>
    </source>
</evidence>